<protein>
    <submittedName>
        <fullName evidence="1">Uncharacterized protein</fullName>
    </submittedName>
</protein>
<organism evidence="1 2">
    <name type="scientific">Aeoliella mucimassa</name>
    <dbReference type="NCBI Taxonomy" id="2527972"/>
    <lineage>
        <taxon>Bacteria</taxon>
        <taxon>Pseudomonadati</taxon>
        <taxon>Planctomycetota</taxon>
        <taxon>Planctomycetia</taxon>
        <taxon>Pirellulales</taxon>
        <taxon>Lacipirellulaceae</taxon>
        <taxon>Aeoliella</taxon>
    </lineage>
</organism>
<gene>
    <name evidence="1" type="ORF">Pan181_19080</name>
</gene>
<accession>A0A518ALW8</accession>
<dbReference type="OrthoDB" id="256777at2"/>
<dbReference type="Proteomes" id="UP000315750">
    <property type="component" value="Chromosome"/>
</dbReference>
<keyword evidence="2" id="KW-1185">Reference proteome</keyword>
<sequence>MKLADLDSKKVLPLLDSLTAAIEEILLAGLTAASQATHKTLGVSFQEASRMRLLRLGATLRVANEEIGRFTRNDAEFSKQRLSFFLGRAWLLSRGLATAVRNTDSALFERLMHTPVSQPLKQTRVITLGVTKKHVKDSFCGFDFRLRTLDDTPQLPRGQSLVWSCVFPLKPGNEIPPEGFLHLPQKQKFKPHLFLEGKIVEITSAMFALDDHGGGRLTMGEKTSVTAAKTYSDWPQHFAWDPSRAQQHLQQYRPGPFDLEIDLQEELMLDVWQFAEDSWQPATRKTQQLVPIVSHQTLFQLSYSDSPEGVSVKSALKKLHAKKDRPPLFGLMHYAACQLMVQPLTLLEGEKPRYLTISDKDVDRKALLAALKF</sequence>
<proteinExistence type="predicted"/>
<evidence type="ECO:0000313" key="2">
    <source>
        <dbReference type="Proteomes" id="UP000315750"/>
    </source>
</evidence>
<name>A0A518ALW8_9BACT</name>
<dbReference type="KEGG" id="amuc:Pan181_19080"/>
<dbReference type="AlphaFoldDB" id="A0A518ALW8"/>
<dbReference type="RefSeq" id="WP_145246535.1">
    <property type="nucleotide sequence ID" value="NZ_CP036278.1"/>
</dbReference>
<reference evidence="1 2" key="1">
    <citation type="submission" date="2019-02" db="EMBL/GenBank/DDBJ databases">
        <title>Deep-cultivation of Planctomycetes and their phenomic and genomic characterization uncovers novel biology.</title>
        <authorList>
            <person name="Wiegand S."/>
            <person name="Jogler M."/>
            <person name="Boedeker C."/>
            <person name="Pinto D."/>
            <person name="Vollmers J."/>
            <person name="Rivas-Marin E."/>
            <person name="Kohn T."/>
            <person name="Peeters S.H."/>
            <person name="Heuer A."/>
            <person name="Rast P."/>
            <person name="Oberbeckmann S."/>
            <person name="Bunk B."/>
            <person name="Jeske O."/>
            <person name="Meyerdierks A."/>
            <person name="Storesund J.E."/>
            <person name="Kallscheuer N."/>
            <person name="Luecker S."/>
            <person name="Lage O.M."/>
            <person name="Pohl T."/>
            <person name="Merkel B.J."/>
            <person name="Hornburger P."/>
            <person name="Mueller R.-W."/>
            <person name="Bruemmer F."/>
            <person name="Labrenz M."/>
            <person name="Spormann A.M."/>
            <person name="Op den Camp H."/>
            <person name="Overmann J."/>
            <person name="Amann R."/>
            <person name="Jetten M.S.M."/>
            <person name="Mascher T."/>
            <person name="Medema M.H."/>
            <person name="Devos D.P."/>
            <person name="Kaster A.-K."/>
            <person name="Ovreas L."/>
            <person name="Rohde M."/>
            <person name="Galperin M.Y."/>
            <person name="Jogler C."/>
        </authorList>
    </citation>
    <scope>NUCLEOTIDE SEQUENCE [LARGE SCALE GENOMIC DNA]</scope>
    <source>
        <strain evidence="1 2">Pan181</strain>
    </source>
</reference>
<evidence type="ECO:0000313" key="1">
    <source>
        <dbReference type="EMBL" id="QDU55714.1"/>
    </source>
</evidence>
<dbReference type="EMBL" id="CP036278">
    <property type="protein sequence ID" value="QDU55714.1"/>
    <property type="molecule type" value="Genomic_DNA"/>
</dbReference>